<gene>
    <name evidence="1" type="ORF">RhiirC2_737756</name>
</gene>
<evidence type="ECO:0000313" key="2">
    <source>
        <dbReference type="Proteomes" id="UP000233469"/>
    </source>
</evidence>
<proteinExistence type="predicted"/>
<accession>A0A2N1NM17</accession>
<dbReference type="AlphaFoldDB" id="A0A2N1NM17"/>
<reference evidence="1 2" key="2">
    <citation type="submission" date="2017-10" db="EMBL/GenBank/DDBJ databases">
        <title>Extensive intraspecific genome diversity in a model arbuscular mycorrhizal fungus.</title>
        <authorList>
            <person name="Chen E.C.H."/>
            <person name="Morin E."/>
            <person name="Baudet D."/>
            <person name="Noel J."/>
            <person name="Ndikumana S."/>
            <person name="Charron P."/>
            <person name="St-Onge C."/>
            <person name="Giorgi J."/>
            <person name="Grigoriev I.V."/>
            <person name="Roux C."/>
            <person name="Martin F.M."/>
            <person name="Corradi N."/>
        </authorList>
    </citation>
    <scope>NUCLEOTIDE SEQUENCE [LARGE SCALE GENOMIC DNA]</scope>
    <source>
        <strain evidence="1 2">C2</strain>
    </source>
</reference>
<sequence length="57" mass="6453">MIAGIKTGVEDIGVNVKEVRDDVNDVGDNVKEVRDDVKDLRKEIKDYFQFSSKVVQV</sequence>
<organism evidence="1 2">
    <name type="scientific">Rhizophagus irregularis</name>
    <dbReference type="NCBI Taxonomy" id="588596"/>
    <lineage>
        <taxon>Eukaryota</taxon>
        <taxon>Fungi</taxon>
        <taxon>Fungi incertae sedis</taxon>
        <taxon>Mucoromycota</taxon>
        <taxon>Glomeromycotina</taxon>
        <taxon>Glomeromycetes</taxon>
        <taxon>Glomerales</taxon>
        <taxon>Glomeraceae</taxon>
        <taxon>Rhizophagus</taxon>
    </lineage>
</organism>
<protein>
    <submittedName>
        <fullName evidence="1">Uncharacterized protein</fullName>
    </submittedName>
</protein>
<feature type="non-terminal residue" evidence="1">
    <location>
        <position position="57"/>
    </location>
</feature>
<name>A0A2N1NM17_9GLOM</name>
<comment type="caution">
    <text evidence="1">The sequence shown here is derived from an EMBL/GenBank/DDBJ whole genome shotgun (WGS) entry which is preliminary data.</text>
</comment>
<reference evidence="1 2" key="1">
    <citation type="submission" date="2016-04" db="EMBL/GenBank/DDBJ databases">
        <title>Genome analyses suggest a sexual origin of heterokaryosis in a supposedly ancient asexual fungus.</title>
        <authorList>
            <person name="Ropars J."/>
            <person name="Sedzielewska K."/>
            <person name="Noel J."/>
            <person name="Charron P."/>
            <person name="Farinelli L."/>
            <person name="Marton T."/>
            <person name="Kruger M."/>
            <person name="Pelin A."/>
            <person name="Brachmann A."/>
            <person name="Corradi N."/>
        </authorList>
    </citation>
    <scope>NUCLEOTIDE SEQUENCE [LARGE SCALE GENOMIC DNA]</scope>
    <source>
        <strain evidence="1 2">C2</strain>
    </source>
</reference>
<dbReference type="Proteomes" id="UP000233469">
    <property type="component" value="Unassembled WGS sequence"/>
</dbReference>
<dbReference type="EMBL" id="LLXL01000276">
    <property type="protein sequence ID" value="PKK74926.1"/>
    <property type="molecule type" value="Genomic_DNA"/>
</dbReference>
<evidence type="ECO:0000313" key="1">
    <source>
        <dbReference type="EMBL" id="PKK74926.1"/>
    </source>
</evidence>